<evidence type="ECO:0000256" key="6">
    <source>
        <dbReference type="SAM" id="MobiDB-lite"/>
    </source>
</evidence>
<evidence type="ECO:0000256" key="1">
    <source>
        <dbReference type="ARBA" id="ARBA00004141"/>
    </source>
</evidence>
<evidence type="ECO:0000256" key="5">
    <source>
        <dbReference type="ARBA" id="ARBA00023136"/>
    </source>
</evidence>
<feature type="transmembrane region" description="Helical" evidence="7">
    <location>
        <begin position="51"/>
        <end position="68"/>
    </location>
</feature>
<gene>
    <name evidence="9" type="ORF">BJZ21_003570</name>
</gene>
<keyword evidence="5 7" id="KW-0472">Membrane</keyword>
<protein>
    <submittedName>
        <fullName evidence="9">Cytochrome c biogenesis protein</fullName>
    </submittedName>
</protein>
<feature type="transmembrane region" description="Helical" evidence="7">
    <location>
        <begin position="468"/>
        <end position="487"/>
    </location>
</feature>
<dbReference type="InterPro" id="IPR023494">
    <property type="entry name" value="Cyt_c_bgen_Ccs1/CcsB/ResB"/>
</dbReference>
<evidence type="ECO:0000256" key="4">
    <source>
        <dbReference type="ARBA" id="ARBA00022989"/>
    </source>
</evidence>
<dbReference type="PANTHER" id="PTHR31566:SF0">
    <property type="entry name" value="CYTOCHROME C BIOGENESIS PROTEIN CCS1, CHLOROPLASTIC"/>
    <property type="match status" value="1"/>
</dbReference>
<dbReference type="RefSeq" id="WP_343052206.1">
    <property type="nucleotide sequence ID" value="NZ_JACCBG010000001.1"/>
</dbReference>
<evidence type="ECO:0000256" key="3">
    <source>
        <dbReference type="ARBA" id="ARBA00022748"/>
    </source>
</evidence>
<evidence type="ECO:0000313" key="9">
    <source>
        <dbReference type="EMBL" id="NYD43487.1"/>
    </source>
</evidence>
<feature type="compositionally biased region" description="Basic and acidic residues" evidence="6">
    <location>
        <begin position="535"/>
        <end position="555"/>
    </location>
</feature>
<dbReference type="InterPro" id="IPR007816">
    <property type="entry name" value="ResB-like_domain"/>
</dbReference>
<proteinExistence type="predicted"/>
<keyword evidence="3" id="KW-0201">Cytochrome c-type biogenesis</keyword>
<evidence type="ECO:0000256" key="7">
    <source>
        <dbReference type="SAM" id="Phobius"/>
    </source>
</evidence>
<keyword evidence="4 7" id="KW-1133">Transmembrane helix</keyword>
<feature type="transmembrane region" description="Helical" evidence="7">
    <location>
        <begin position="105"/>
        <end position="127"/>
    </location>
</feature>
<feature type="region of interest" description="Disordered" evidence="6">
    <location>
        <begin position="533"/>
        <end position="555"/>
    </location>
</feature>
<comment type="subcellular location">
    <subcellularLocation>
        <location evidence="1">Membrane</location>
        <topology evidence="1">Multi-pass membrane protein</topology>
    </subcellularLocation>
</comment>
<name>A0A7Y9E9I2_9ACTN</name>
<dbReference type="GO" id="GO:0016020">
    <property type="term" value="C:membrane"/>
    <property type="evidence" value="ECO:0007669"/>
    <property type="project" value="UniProtKB-SubCell"/>
</dbReference>
<organism evidence="9 10">
    <name type="scientific">Nocardioides panaciterrulae</name>
    <dbReference type="NCBI Taxonomy" id="661492"/>
    <lineage>
        <taxon>Bacteria</taxon>
        <taxon>Bacillati</taxon>
        <taxon>Actinomycetota</taxon>
        <taxon>Actinomycetes</taxon>
        <taxon>Propionibacteriales</taxon>
        <taxon>Nocardioidaceae</taxon>
        <taxon>Nocardioides</taxon>
    </lineage>
</organism>
<evidence type="ECO:0000313" key="10">
    <source>
        <dbReference type="Proteomes" id="UP000535511"/>
    </source>
</evidence>
<keyword evidence="10" id="KW-1185">Reference proteome</keyword>
<reference evidence="9 10" key="1">
    <citation type="submission" date="2020-07" db="EMBL/GenBank/DDBJ databases">
        <title>Sequencing the genomes of 1000 actinobacteria strains.</title>
        <authorList>
            <person name="Klenk H.-P."/>
        </authorList>
    </citation>
    <scope>NUCLEOTIDE SEQUENCE [LARGE SCALE GENOMIC DNA]</scope>
    <source>
        <strain evidence="9 10">DSM 21350</strain>
    </source>
</reference>
<dbReference type="GO" id="GO:0017004">
    <property type="term" value="P:cytochrome complex assembly"/>
    <property type="evidence" value="ECO:0007669"/>
    <property type="project" value="UniProtKB-KW"/>
</dbReference>
<evidence type="ECO:0000259" key="8">
    <source>
        <dbReference type="Pfam" id="PF05140"/>
    </source>
</evidence>
<keyword evidence="2 7" id="KW-0812">Transmembrane</keyword>
<dbReference type="AlphaFoldDB" id="A0A7Y9E9I2"/>
<feature type="transmembrane region" description="Helical" evidence="7">
    <location>
        <begin position="196"/>
        <end position="217"/>
    </location>
</feature>
<accession>A0A7Y9E9I2</accession>
<comment type="caution">
    <text evidence="9">The sequence shown here is derived from an EMBL/GenBank/DDBJ whole genome shotgun (WGS) entry which is preliminary data.</text>
</comment>
<dbReference type="Pfam" id="PF05140">
    <property type="entry name" value="ResB"/>
    <property type="match status" value="1"/>
</dbReference>
<dbReference type="EMBL" id="JACCBG010000001">
    <property type="protein sequence ID" value="NYD43487.1"/>
    <property type="molecule type" value="Genomic_DNA"/>
</dbReference>
<sequence length="555" mass="60469">MSTSDQDLAQRRPEGHFTNAPEPGDRRRPGELTLRELLRWTWRQLTSMRTALALLLLLALAAIPGSLIPQTGVDSLKTSQWQDAHPQLTPIYQKLSLFSVYNSPWFSAIYLLLMVSLVGCIVPRTLVYWRGLRAQPPAAPRNLTRMPDHATYETDLAPEDVLAGARTLLRKRRYRMRESGDAVSFERGYLREAGNLLFHVSVLVVLVGFAMGSMFGYKGGVILVVGNGFSNNLTQYDDFDPGSLFKASEMEPFSFDVKHFSVDWLTSGPRAGMARAFDATLDYKSSPSAPSKEYDLKVNHPLTIGNTEVFLIGHGYAPVITVRDGKGHEVYSGPTIFLPTDQSFRSFGVVKAPDAEPTQIGLEGEFYPTVAFSKQTGSYFSAFGNTLSPLVSMLVYTGDLNMDEGASQSVYALDKSNTTMLTKKDGAPFRVDMRPGQTVKLPNGLGTVSFDGIKRWTKIQISQTPGKYLTLAGVLLALLGLLGSLFIRPRRVWVRARREGGSTLVEVAALDRSGGGDVAGVLAGVVAALPGAPRKPAEAAKAAKPDNDAAGEDKS</sequence>
<evidence type="ECO:0000256" key="2">
    <source>
        <dbReference type="ARBA" id="ARBA00022692"/>
    </source>
</evidence>
<dbReference type="PANTHER" id="PTHR31566">
    <property type="entry name" value="CYTOCHROME C BIOGENESIS PROTEIN CCS1, CHLOROPLASTIC"/>
    <property type="match status" value="1"/>
</dbReference>
<dbReference type="Proteomes" id="UP000535511">
    <property type="component" value="Unassembled WGS sequence"/>
</dbReference>
<feature type="domain" description="ResB-like" evidence="8">
    <location>
        <begin position="48"/>
        <end position="513"/>
    </location>
</feature>
<feature type="region of interest" description="Disordered" evidence="6">
    <location>
        <begin position="1"/>
        <end position="28"/>
    </location>
</feature>